<sequence length="83" mass="8779">MGRQSAMPCPVKTLPPLRAAGRSLTERLVRLPDPRRRRGVRHPSVSAVLIAASAIVAGARSYTAIGQWAAAAPQTTPARPGTR</sequence>
<dbReference type="EMBL" id="VDEQ01000307">
    <property type="protein sequence ID" value="MQS39192.1"/>
    <property type="molecule type" value="Genomic_DNA"/>
</dbReference>
<comment type="caution">
    <text evidence="2">The sequence shown here is derived from an EMBL/GenBank/DDBJ whole genome shotgun (WGS) entry which is preliminary data.</text>
</comment>
<keyword evidence="3" id="KW-1185">Reference proteome</keyword>
<name>A0ABW9P0U0_9ACTN</name>
<gene>
    <name evidence="2" type="ORF">FFZ77_27525</name>
</gene>
<dbReference type="Proteomes" id="UP000460558">
    <property type="component" value="Unassembled WGS sequence"/>
</dbReference>
<accession>A0ABW9P0U0</accession>
<organism evidence="2 3">
    <name type="scientific">Streptomyces katsurahamanus</name>
    <dbReference type="NCBI Taxonomy" id="2577098"/>
    <lineage>
        <taxon>Bacteria</taxon>
        <taxon>Bacillati</taxon>
        <taxon>Actinomycetota</taxon>
        <taxon>Actinomycetes</taxon>
        <taxon>Kitasatosporales</taxon>
        <taxon>Streptomycetaceae</taxon>
        <taxon>Streptomyces</taxon>
    </lineage>
</organism>
<dbReference type="Pfam" id="PF13808">
    <property type="entry name" value="DDE_Tnp_1_assoc"/>
    <property type="match status" value="1"/>
</dbReference>
<feature type="non-terminal residue" evidence="2">
    <location>
        <position position="83"/>
    </location>
</feature>
<proteinExistence type="predicted"/>
<dbReference type="InterPro" id="IPR032806">
    <property type="entry name" value="YbfD_N"/>
</dbReference>
<reference evidence="2 3" key="1">
    <citation type="submission" date="2019-06" db="EMBL/GenBank/DDBJ databases">
        <title>Comparative genomics and metabolomics analyses of clavulanic acid producing Streptomyces species provides insight into specialized metabolism and evolution of beta-lactam biosynthetic gene clusters.</title>
        <authorList>
            <person name="Moore M.A."/>
            <person name="Cruz-Morales P."/>
            <person name="Barona Gomez F."/>
            <person name="Kapil T."/>
        </authorList>
    </citation>
    <scope>NUCLEOTIDE SEQUENCE [LARGE SCALE GENOMIC DNA]</scope>
    <source>
        <strain evidence="2 3">T-272</strain>
    </source>
</reference>
<evidence type="ECO:0000313" key="2">
    <source>
        <dbReference type="EMBL" id="MQS39192.1"/>
    </source>
</evidence>
<evidence type="ECO:0000313" key="3">
    <source>
        <dbReference type="Proteomes" id="UP000460558"/>
    </source>
</evidence>
<protein>
    <submittedName>
        <fullName evidence="2">Transposase family protein</fullName>
    </submittedName>
</protein>
<feature type="domain" description="H repeat-associated protein N-terminal" evidence="1">
    <location>
        <begin position="26"/>
        <end position="74"/>
    </location>
</feature>
<evidence type="ECO:0000259" key="1">
    <source>
        <dbReference type="Pfam" id="PF13808"/>
    </source>
</evidence>